<sequence length="96" mass="10378">MVAPVEREKLPKREKTKSGGATRNLDQICYSFSLIFSLSLSRVTHWSRFFVAALSEDFAGAEMHAVDVAAAQHGGGGENDVVSDFQKLSSAFTGVL</sequence>
<comment type="caution">
    <text evidence="1">The sequence shown here is derived from an EMBL/GenBank/DDBJ whole genome shotgun (WGS) entry which is preliminary data.</text>
</comment>
<evidence type="ECO:0000313" key="1">
    <source>
        <dbReference type="EMBL" id="RZB51531.1"/>
    </source>
</evidence>
<dbReference type="EMBL" id="QZWG01000018">
    <property type="protein sequence ID" value="RZB51531.1"/>
    <property type="molecule type" value="Genomic_DNA"/>
</dbReference>
<keyword evidence="2" id="KW-1185">Reference proteome</keyword>
<proteinExistence type="predicted"/>
<dbReference type="Proteomes" id="UP000289340">
    <property type="component" value="Chromosome 18"/>
</dbReference>
<dbReference type="AlphaFoldDB" id="A0A445FRK8"/>
<evidence type="ECO:0000313" key="2">
    <source>
        <dbReference type="Proteomes" id="UP000289340"/>
    </source>
</evidence>
<name>A0A445FRK8_GLYSO</name>
<reference evidence="1 2" key="1">
    <citation type="submission" date="2018-09" db="EMBL/GenBank/DDBJ databases">
        <title>A high-quality reference genome of wild soybean provides a powerful tool to mine soybean genomes.</title>
        <authorList>
            <person name="Xie M."/>
            <person name="Chung C.Y.L."/>
            <person name="Li M.-W."/>
            <person name="Wong F.-L."/>
            <person name="Chan T.-F."/>
            <person name="Lam H.-M."/>
        </authorList>
    </citation>
    <scope>NUCLEOTIDE SEQUENCE [LARGE SCALE GENOMIC DNA]</scope>
    <source>
        <strain evidence="2">cv. W05</strain>
        <tissue evidence="1">Hypocotyl of etiolated seedlings</tissue>
    </source>
</reference>
<organism evidence="1 2">
    <name type="scientific">Glycine soja</name>
    <name type="common">Wild soybean</name>
    <dbReference type="NCBI Taxonomy" id="3848"/>
    <lineage>
        <taxon>Eukaryota</taxon>
        <taxon>Viridiplantae</taxon>
        <taxon>Streptophyta</taxon>
        <taxon>Embryophyta</taxon>
        <taxon>Tracheophyta</taxon>
        <taxon>Spermatophyta</taxon>
        <taxon>Magnoliopsida</taxon>
        <taxon>eudicotyledons</taxon>
        <taxon>Gunneridae</taxon>
        <taxon>Pentapetalae</taxon>
        <taxon>rosids</taxon>
        <taxon>fabids</taxon>
        <taxon>Fabales</taxon>
        <taxon>Fabaceae</taxon>
        <taxon>Papilionoideae</taxon>
        <taxon>50 kb inversion clade</taxon>
        <taxon>NPAAA clade</taxon>
        <taxon>indigoferoid/millettioid clade</taxon>
        <taxon>Phaseoleae</taxon>
        <taxon>Glycine</taxon>
        <taxon>Glycine subgen. Soja</taxon>
    </lineage>
</organism>
<accession>A0A445FRK8</accession>
<gene>
    <name evidence="1" type="ORF">D0Y65_048097</name>
</gene>
<protein>
    <submittedName>
        <fullName evidence="1">Uncharacterized protein</fullName>
    </submittedName>
</protein>